<proteinExistence type="predicted"/>
<sequence>MLTIVPFEVLELIIKLLNTGDIYSLVCSCSYLHLAGLSYLYRHLELGSHIHIRQLQDAVKKNEFLKDTIFKCTKQLTLKSRQNRNNWRLQDLIDILGPASQVESLIFRDFNELSTVTISETVMLLPNLTEIEYRYCHIDSVPFIKNNKAASSPKLDCISYIWTDFTEEAITPLLFSQITHLELGPNRSKYDSVNRLMVSSITQFCPSITHLTIELPEIDESVICTIIAHYSIQLLQLSIKCDSHRTLVTLCTHATRLKSLSLRITKTDEEISLHMAQLVTACGNLSSFQIASTQLDLDVPDLIWTSIITCYSEDHSVAARNKRSRAQHALMTRRKKQEERNDPKSELASLQRLPLRRNNFWFYTVSEEALEQRYHYNNSFGQRYQHQRNDFECISLGYRALAYVVSLYHSVQEPL</sequence>
<organism evidence="2 3">
    <name type="scientific">Parasitella parasitica</name>
    <dbReference type="NCBI Taxonomy" id="35722"/>
    <lineage>
        <taxon>Eukaryota</taxon>
        <taxon>Fungi</taxon>
        <taxon>Fungi incertae sedis</taxon>
        <taxon>Mucoromycota</taxon>
        <taxon>Mucoromycotina</taxon>
        <taxon>Mucoromycetes</taxon>
        <taxon>Mucorales</taxon>
        <taxon>Mucorineae</taxon>
        <taxon>Mucoraceae</taxon>
        <taxon>Parasitella</taxon>
    </lineage>
</organism>
<dbReference type="AlphaFoldDB" id="A0A0B7NJH7"/>
<feature type="compositionally biased region" description="Basic and acidic residues" evidence="1">
    <location>
        <begin position="336"/>
        <end position="345"/>
    </location>
</feature>
<protein>
    <recommendedName>
        <fullName evidence="4">F-box domain-containing protein</fullName>
    </recommendedName>
</protein>
<reference evidence="2 3" key="1">
    <citation type="submission" date="2014-09" db="EMBL/GenBank/DDBJ databases">
        <authorList>
            <person name="Ellenberger Sabrina"/>
        </authorList>
    </citation>
    <scope>NUCLEOTIDE SEQUENCE [LARGE SCALE GENOMIC DNA]</scope>
    <source>
        <strain evidence="2 3">CBS 412.66</strain>
    </source>
</reference>
<feature type="region of interest" description="Disordered" evidence="1">
    <location>
        <begin position="322"/>
        <end position="347"/>
    </location>
</feature>
<dbReference type="OrthoDB" id="2264027at2759"/>
<evidence type="ECO:0008006" key="4">
    <source>
        <dbReference type="Google" id="ProtNLM"/>
    </source>
</evidence>
<accession>A0A0B7NJH7</accession>
<dbReference type="EMBL" id="LN733886">
    <property type="protein sequence ID" value="CEP18756.1"/>
    <property type="molecule type" value="Genomic_DNA"/>
</dbReference>
<feature type="compositionally biased region" description="Basic residues" evidence="1">
    <location>
        <begin position="322"/>
        <end position="335"/>
    </location>
</feature>
<name>A0A0B7NJH7_9FUNG</name>
<keyword evidence="3" id="KW-1185">Reference proteome</keyword>
<dbReference type="SUPFAM" id="SSF52047">
    <property type="entry name" value="RNI-like"/>
    <property type="match status" value="1"/>
</dbReference>
<evidence type="ECO:0000256" key="1">
    <source>
        <dbReference type="SAM" id="MobiDB-lite"/>
    </source>
</evidence>
<dbReference type="Proteomes" id="UP000054107">
    <property type="component" value="Unassembled WGS sequence"/>
</dbReference>
<evidence type="ECO:0000313" key="2">
    <source>
        <dbReference type="EMBL" id="CEP18756.1"/>
    </source>
</evidence>
<gene>
    <name evidence="2" type="primary">PARPA_13063.1 scaffold 45703</name>
</gene>
<dbReference type="InterPro" id="IPR032675">
    <property type="entry name" value="LRR_dom_sf"/>
</dbReference>
<evidence type="ECO:0000313" key="3">
    <source>
        <dbReference type="Proteomes" id="UP000054107"/>
    </source>
</evidence>
<dbReference type="Gene3D" id="3.80.10.10">
    <property type="entry name" value="Ribonuclease Inhibitor"/>
    <property type="match status" value="1"/>
</dbReference>